<evidence type="ECO:0000313" key="1">
    <source>
        <dbReference type="EMBL" id="PIP87979.1"/>
    </source>
</evidence>
<dbReference type="AlphaFoldDB" id="A0A2H0E221"/>
<evidence type="ECO:0008006" key="3">
    <source>
        <dbReference type="Google" id="ProtNLM"/>
    </source>
</evidence>
<dbReference type="EMBL" id="PCTU01000070">
    <property type="protein sequence ID" value="PIP87979.1"/>
    <property type="molecule type" value="Genomic_DNA"/>
</dbReference>
<reference evidence="1 2" key="1">
    <citation type="submission" date="2017-09" db="EMBL/GenBank/DDBJ databases">
        <title>Depth-based differentiation of microbial function through sediment-hosted aquifers and enrichment of novel symbionts in the deep terrestrial subsurface.</title>
        <authorList>
            <person name="Probst A.J."/>
            <person name="Ladd B."/>
            <person name="Jarett J.K."/>
            <person name="Geller-Mcgrath D.E."/>
            <person name="Sieber C.M."/>
            <person name="Emerson J.B."/>
            <person name="Anantharaman K."/>
            <person name="Thomas B.C."/>
            <person name="Malmstrom R."/>
            <person name="Stieglmeier M."/>
            <person name="Klingl A."/>
            <person name="Woyke T."/>
            <person name="Ryan C.M."/>
            <person name="Banfield J.F."/>
        </authorList>
    </citation>
    <scope>NUCLEOTIDE SEQUENCE [LARGE SCALE GENOMIC DNA]</scope>
    <source>
        <strain evidence="1">CG22_combo_CG10-13_8_21_14_all_01_47_9</strain>
    </source>
</reference>
<feature type="non-terminal residue" evidence="1">
    <location>
        <position position="362"/>
    </location>
</feature>
<dbReference type="Gene3D" id="2.60.120.200">
    <property type="match status" value="2"/>
</dbReference>
<dbReference type="Proteomes" id="UP000229981">
    <property type="component" value="Unassembled WGS sequence"/>
</dbReference>
<comment type="caution">
    <text evidence="1">The sequence shown here is derived from an EMBL/GenBank/DDBJ whole genome shotgun (WGS) entry which is preliminary data.</text>
</comment>
<dbReference type="InterPro" id="IPR013320">
    <property type="entry name" value="ConA-like_dom_sf"/>
</dbReference>
<gene>
    <name evidence="1" type="ORF">COW80_02845</name>
</gene>
<name>A0A2H0E221_9BACT</name>
<dbReference type="Pfam" id="PF13385">
    <property type="entry name" value="Laminin_G_3"/>
    <property type="match status" value="1"/>
</dbReference>
<protein>
    <recommendedName>
        <fullName evidence="3">LamG-like jellyroll fold domain-containing protein</fullName>
    </recommendedName>
</protein>
<sequence length="362" mass="38473">MDEKTGQTVNDVSGNSLSATLGVNSSAGSDDPTWTTGKYGAGLSFDGGDYVSQGTGPTIVNSISFWTYPTSTTNYFVDLNGSAYISATSGTLSATGFTTPTIYVNGVVSSTIVVNQWQYITVTTATNLNASALNFGKISTNYLAGKLDEVKLYNYVRNSKQITEDMNAGHPSGGSPVGSQTLYWKMDEGYSTNLKDSSPQNKTGTFACFGTSCTNPAWSNSGKFGKAVYFTGSGATGAYVTSSPINVSSTTGSQITISTWINPESTQNGGGWFVRNGTGYDENYGLNLASSPTGGLFPVVMTWYDGTGFRNMTTTGYYVPINTWSQLSVIISQGQWMKVYVNGIFKEQVNWNNANSVQATGT</sequence>
<dbReference type="SUPFAM" id="SSF49899">
    <property type="entry name" value="Concanavalin A-like lectins/glucanases"/>
    <property type="match status" value="2"/>
</dbReference>
<evidence type="ECO:0000313" key="2">
    <source>
        <dbReference type="Proteomes" id="UP000229981"/>
    </source>
</evidence>
<accession>A0A2H0E221</accession>
<organism evidence="1 2">
    <name type="scientific">Candidatus Beckwithbacteria bacterium CG22_combo_CG10-13_8_21_14_all_01_47_9</name>
    <dbReference type="NCBI Taxonomy" id="1974496"/>
    <lineage>
        <taxon>Bacteria</taxon>
        <taxon>Candidatus Beckwithiibacteriota</taxon>
    </lineage>
</organism>
<proteinExistence type="predicted"/>